<feature type="region of interest" description="Disordered" evidence="1">
    <location>
        <begin position="78"/>
        <end position="166"/>
    </location>
</feature>
<name>A0AAD7Y6F1_MYTSE</name>
<evidence type="ECO:0000256" key="1">
    <source>
        <dbReference type="SAM" id="MobiDB-lite"/>
    </source>
</evidence>
<feature type="compositionally biased region" description="Polar residues" evidence="1">
    <location>
        <begin position="79"/>
        <end position="96"/>
    </location>
</feature>
<organism evidence="2 3">
    <name type="scientific">Mythimna separata</name>
    <name type="common">Oriental armyworm</name>
    <name type="synonym">Pseudaletia separata</name>
    <dbReference type="NCBI Taxonomy" id="271217"/>
    <lineage>
        <taxon>Eukaryota</taxon>
        <taxon>Metazoa</taxon>
        <taxon>Ecdysozoa</taxon>
        <taxon>Arthropoda</taxon>
        <taxon>Hexapoda</taxon>
        <taxon>Insecta</taxon>
        <taxon>Pterygota</taxon>
        <taxon>Neoptera</taxon>
        <taxon>Endopterygota</taxon>
        <taxon>Lepidoptera</taxon>
        <taxon>Glossata</taxon>
        <taxon>Ditrysia</taxon>
        <taxon>Noctuoidea</taxon>
        <taxon>Noctuidae</taxon>
        <taxon>Noctuinae</taxon>
        <taxon>Hadenini</taxon>
        <taxon>Mythimna</taxon>
    </lineage>
</organism>
<feature type="compositionally biased region" description="Low complexity" evidence="1">
    <location>
        <begin position="103"/>
        <end position="120"/>
    </location>
</feature>
<evidence type="ECO:0000313" key="3">
    <source>
        <dbReference type="Proteomes" id="UP001231518"/>
    </source>
</evidence>
<sequence>MNSDKKFYSNIEGNSKHNSEDYKHEHYPHEHDRYADEYGYHTSYMEKKVQNIVRDGSSYLEGLRRSLEEYTRFLESCNRRNSSMQNPTASSNSSSWRPEYDPPSDGSSPPFPTSSSSSPPILTYDNYNNSTVPMRPKNSTESRGRSNNSNRSRNNRRLTCEEATESREQIRRYAALAMWATGRLQDLAYAKKYQKADEQEENELILKLAWFLDRLAYLSGYEPEYKDYNYYEPRGTTSTPTTSPTPPTLVPSSDEMTQQMMDCLKQNSSQPATERCRYPAEIPDLMKRMMSGEMAF</sequence>
<dbReference type="AlphaFoldDB" id="A0AAD7Y6F1"/>
<protein>
    <submittedName>
        <fullName evidence="2">Uncharacterized protein</fullName>
    </submittedName>
</protein>
<keyword evidence="3" id="KW-1185">Reference proteome</keyword>
<proteinExistence type="predicted"/>
<comment type="caution">
    <text evidence="2">The sequence shown here is derived from an EMBL/GenBank/DDBJ whole genome shotgun (WGS) entry which is preliminary data.</text>
</comment>
<accession>A0AAD7Y6F1</accession>
<dbReference type="Proteomes" id="UP001231518">
    <property type="component" value="Chromosome 31"/>
</dbReference>
<evidence type="ECO:0000313" key="2">
    <source>
        <dbReference type="EMBL" id="KAJ8704128.1"/>
    </source>
</evidence>
<dbReference type="EMBL" id="JARGEI010000032">
    <property type="protein sequence ID" value="KAJ8704128.1"/>
    <property type="molecule type" value="Genomic_DNA"/>
</dbReference>
<gene>
    <name evidence="2" type="ORF">PYW07_013422</name>
</gene>
<feature type="region of interest" description="Disordered" evidence="1">
    <location>
        <begin position="233"/>
        <end position="252"/>
    </location>
</feature>
<feature type="region of interest" description="Disordered" evidence="1">
    <location>
        <begin position="1"/>
        <end position="30"/>
    </location>
</feature>
<feature type="compositionally biased region" description="Basic and acidic residues" evidence="1">
    <location>
        <begin position="14"/>
        <end position="30"/>
    </location>
</feature>
<reference evidence="2" key="1">
    <citation type="submission" date="2023-03" db="EMBL/GenBank/DDBJ databases">
        <title>Chromosome-level genomes of two armyworms, Mythimna separata and Mythimna loreyi, provide insights into the biosynthesis and reception of sex pheromones.</title>
        <authorList>
            <person name="Zhao H."/>
        </authorList>
    </citation>
    <scope>NUCLEOTIDE SEQUENCE</scope>
    <source>
        <strain evidence="2">BeijingLab</strain>
        <tissue evidence="2">Pupa</tissue>
    </source>
</reference>